<reference evidence="12" key="2">
    <citation type="submission" date="2020-06" db="EMBL/GenBank/DDBJ databases">
        <title>Helianthus annuus Genome sequencing and assembly Release 2.</title>
        <authorList>
            <person name="Gouzy J."/>
            <person name="Langlade N."/>
            <person name="Munos S."/>
        </authorList>
    </citation>
    <scope>NUCLEOTIDE SEQUENCE</scope>
    <source>
        <tissue evidence="12">Leaves</tissue>
    </source>
</reference>
<evidence type="ECO:0000256" key="3">
    <source>
        <dbReference type="ARBA" id="ARBA00022771"/>
    </source>
</evidence>
<dbReference type="SUPFAM" id="SSF46689">
    <property type="entry name" value="Homeodomain-like"/>
    <property type="match status" value="1"/>
</dbReference>
<evidence type="ECO:0000256" key="6">
    <source>
        <dbReference type="ARBA" id="ARBA00023125"/>
    </source>
</evidence>
<keyword evidence="4" id="KW-0862">Zinc</keyword>
<evidence type="ECO:0000256" key="1">
    <source>
        <dbReference type="ARBA" id="ARBA00004123"/>
    </source>
</evidence>
<dbReference type="PANTHER" id="PTHR31948">
    <property type="entry name" value="ZINC-FINGER HOMEODOMAIN PROTEIN 2"/>
    <property type="match status" value="1"/>
</dbReference>
<dbReference type="GO" id="GO:0006355">
    <property type="term" value="P:regulation of DNA-templated transcription"/>
    <property type="evidence" value="ECO:0000318"/>
    <property type="project" value="GO_Central"/>
</dbReference>
<reference evidence="12" key="1">
    <citation type="journal article" date="2017" name="Nature">
        <title>The sunflower genome provides insights into oil metabolism, flowering and Asterid evolution.</title>
        <authorList>
            <person name="Badouin H."/>
            <person name="Gouzy J."/>
            <person name="Grassa C.J."/>
            <person name="Murat F."/>
            <person name="Staton S.E."/>
            <person name="Cottret L."/>
            <person name="Lelandais-Briere C."/>
            <person name="Owens G.L."/>
            <person name="Carrere S."/>
            <person name="Mayjonade B."/>
            <person name="Legrand L."/>
            <person name="Gill N."/>
            <person name="Kane N.C."/>
            <person name="Bowers J.E."/>
            <person name="Hubner S."/>
            <person name="Bellec A."/>
            <person name="Berard A."/>
            <person name="Berges H."/>
            <person name="Blanchet N."/>
            <person name="Boniface M.C."/>
            <person name="Brunel D."/>
            <person name="Catrice O."/>
            <person name="Chaidir N."/>
            <person name="Claudel C."/>
            <person name="Donnadieu C."/>
            <person name="Faraut T."/>
            <person name="Fievet G."/>
            <person name="Helmstetter N."/>
            <person name="King M."/>
            <person name="Knapp S.J."/>
            <person name="Lai Z."/>
            <person name="Le Paslier M.C."/>
            <person name="Lippi Y."/>
            <person name="Lorenzon L."/>
            <person name="Mandel J.R."/>
            <person name="Marage G."/>
            <person name="Marchand G."/>
            <person name="Marquand E."/>
            <person name="Bret-Mestries E."/>
            <person name="Morien E."/>
            <person name="Nambeesan S."/>
            <person name="Nguyen T."/>
            <person name="Pegot-Espagnet P."/>
            <person name="Pouilly N."/>
            <person name="Raftis F."/>
            <person name="Sallet E."/>
            <person name="Schiex T."/>
            <person name="Thomas J."/>
            <person name="Vandecasteele C."/>
            <person name="Vares D."/>
            <person name="Vear F."/>
            <person name="Vautrin S."/>
            <person name="Crespi M."/>
            <person name="Mangin B."/>
            <person name="Burke J.M."/>
            <person name="Salse J."/>
            <person name="Munos S."/>
            <person name="Vincourt P."/>
            <person name="Rieseberg L.H."/>
            <person name="Langlade N.B."/>
        </authorList>
    </citation>
    <scope>NUCLEOTIDE SEQUENCE</scope>
    <source>
        <tissue evidence="12">Leaves</tissue>
    </source>
</reference>
<keyword evidence="6" id="KW-0238">DNA-binding</keyword>
<evidence type="ECO:0000256" key="4">
    <source>
        <dbReference type="ARBA" id="ARBA00022833"/>
    </source>
</evidence>
<evidence type="ECO:0000256" key="8">
    <source>
        <dbReference type="ARBA" id="ARBA00023163"/>
    </source>
</evidence>
<feature type="compositionally biased region" description="Pro residues" evidence="10">
    <location>
        <begin position="62"/>
        <end position="78"/>
    </location>
</feature>
<dbReference type="GO" id="GO:0005634">
    <property type="term" value="C:nucleus"/>
    <property type="evidence" value="ECO:0000318"/>
    <property type="project" value="GO_Central"/>
</dbReference>
<keyword evidence="9" id="KW-0539">Nucleus</keyword>
<evidence type="ECO:0000313" key="13">
    <source>
        <dbReference type="Proteomes" id="UP000215914"/>
    </source>
</evidence>
<dbReference type="EMBL" id="MNCJ02000324">
    <property type="protein sequence ID" value="KAF5791347.1"/>
    <property type="molecule type" value="Genomic_DNA"/>
</dbReference>
<evidence type="ECO:0000256" key="2">
    <source>
        <dbReference type="ARBA" id="ARBA00022723"/>
    </source>
</evidence>
<evidence type="ECO:0000313" key="12">
    <source>
        <dbReference type="EMBL" id="KAF5791347.1"/>
    </source>
</evidence>
<protein>
    <submittedName>
        <fullName evidence="12">Transcription factor ZF-HD family</fullName>
    </submittedName>
</protein>
<dbReference type="Gene3D" id="1.10.10.60">
    <property type="entry name" value="Homeodomain-like"/>
    <property type="match status" value="1"/>
</dbReference>
<evidence type="ECO:0000256" key="5">
    <source>
        <dbReference type="ARBA" id="ARBA00023015"/>
    </source>
</evidence>
<dbReference type="NCBIfam" id="TIGR01566">
    <property type="entry name" value="ZF_HD_prot_N"/>
    <property type="match status" value="1"/>
</dbReference>
<dbReference type="PROSITE" id="PS51523">
    <property type="entry name" value="ZF_HD_DIMER"/>
    <property type="match status" value="1"/>
</dbReference>
<dbReference type="FunFam" id="1.10.10.60:FF:000257">
    <property type="entry name" value="Zinc-finger homeodomain protein 2"/>
    <property type="match status" value="1"/>
</dbReference>
<dbReference type="AlphaFoldDB" id="A0A9K3N8Q4"/>
<dbReference type="GO" id="GO:0003700">
    <property type="term" value="F:DNA-binding transcription factor activity"/>
    <property type="evidence" value="ECO:0000318"/>
    <property type="project" value="GO_Central"/>
</dbReference>
<feature type="compositionally biased region" description="Polar residues" evidence="10">
    <location>
        <begin position="1"/>
        <end position="15"/>
    </location>
</feature>
<dbReference type="Pfam" id="PF04770">
    <property type="entry name" value="ZF-HD_dimer"/>
    <property type="match status" value="1"/>
</dbReference>
<dbReference type="Gramene" id="mRNA:HanXRQr2_Chr09g0393721">
    <property type="protein sequence ID" value="mRNA:HanXRQr2_Chr09g0393721"/>
    <property type="gene ID" value="HanXRQr2_Chr09g0393721"/>
</dbReference>
<organism evidence="12 13">
    <name type="scientific">Helianthus annuus</name>
    <name type="common">Common sunflower</name>
    <dbReference type="NCBI Taxonomy" id="4232"/>
    <lineage>
        <taxon>Eukaryota</taxon>
        <taxon>Viridiplantae</taxon>
        <taxon>Streptophyta</taxon>
        <taxon>Embryophyta</taxon>
        <taxon>Tracheophyta</taxon>
        <taxon>Spermatophyta</taxon>
        <taxon>Magnoliopsida</taxon>
        <taxon>eudicotyledons</taxon>
        <taxon>Gunneridae</taxon>
        <taxon>Pentapetalae</taxon>
        <taxon>asterids</taxon>
        <taxon>campanulids</taxon>
        <taxon>Asterales</taxon>
        <taxon>Asteraceae</taxon>
        <taxon>Asteroideae</taxon>
        <taxon>Heliantheae alliance</taxon>
        <taxon>Heliantheae</taxon>
        <taxon>Helianthus</taxon>
    </lineage>
</organism>
<name>A0A9K3N8Q4_HELAN</name>
<dbReference type="InterPro" id="IPR006456">
    <property type="entry name" value="ZF_HD_homeobox_Cys/His_dimer"/>
</dbReference>
<comment type="caution">
    <text evidence="12">The sequence shown here is derived from an EMBL/GenBank/DDBJ whole genome shotgun (WGS) entry which is preliminary data.</text>
</comment>
<evidence type="ECO:0000259" key="11">
    <source>
        <dbReference type="PROSITE" id="PS51523"/>
    </source>
</evidence>
<keyword evidence="8" id="KW-0804">Transcription</keyword>
<keyword evidence="13" id="KW-1185">Reference proteome</keyword>
<proteinExistence type="predicted"/>
<dbReference type="InterPro" id="IPR009057">
    <property type="entry name" value="Homeodomain-like_sf"/>
</dbReference>
<dbReference type="GO" id="GO:0000976">
    <property type="term" value="F:transcription cis-regulatory region binding"/>
    <property type="evidence" value="ECO:0000318"/>
    <property type="project" value="GO_Central"/>
</dbReference>
<evidence type="ECO:0000256" key="7">
    <source>
        <dbReference type="ARBA" id="ARBA00023155"/>
    </source>
</evidence>
<dbReference type="Proteomes" id="UP000215914">
    <property type="component" value="Unassembled WGS sequence"/>
</dbReference>
<gene>
    <name evidence="12" type="ORF">HanXRQr2_Chr09g0393721</name>
</gene>
<evidence type="ECO:0000256" key="9">
    <source>
        <dbReference type="ARBA" id="ARBA00023242"/>
    </source>
</evidence>
<dbReference type="GO" id="GO:0008270">
    <property type="term" value="F:zinc ion binding"/>
    <property type="evidence" value="ECO:0007669"/>
    <property type="project" value="UniProtKB-KW"/>
</dbReference>
<feature type="region of interest" description="Disordered" evidence="10">
    <location>
        <begin position="1"/>
        <end position="83"/>
    </location>
</feature>
<feature type="domain" description="ZF-HD dimerization-type" evidence="11">
    <location>
        <begin position="92"/>
        <end position="141"/>
    </location>
</feature>
<keyword evidence="3" id="KW-0863">Zinc-finger</keyword>
<dbReference type="PANTHER" id="PTHR31948:SF119">
    <property type="entry name" value="ZINC-FINGER HOMEODOMAIN PROTEIN 6-LIKE"/>
    <property type="match status" value="1"/>
</dbReference>
<sequence>MSNINHNNPSQFNRGSSSSFSYAPLNLSNEALDQPRVHLHQRGTHHGLQEQAQRERRESNPNPDPDPMPPPPPPPLSPSPSNSVEAAVVVRYRECQKNHAASLGAYVVDGCGEFMANGEENTPESLKCAACECHRSFHRREVEGESQSTTWIPGIQNPPPRVAAPAATMQPPYQQQHHHHRYSHQVPPIMVAFGGNSAAPTESSSEDLDMYQTHPGQQPVKKRFRTKFTDEQKAKMHDFAEKIGWKIQKQDEQEILQFCDEVGLKRKVFKVWMHNCKQASKKKQDQ</sequence>
<evidence type="ECO:0000256" key="10">
    <source>
        <dbReference type="SAM" id="MobiDB-lite"/>
    </source>
</evidence>
<keyword evidence="5" id="KW-0805">Transcription regulation</keyword>
<comment type="subcellular location">
    <subcellularLocation>
        <location evidence="1">Nucleus</location>
    </subcellularLocation>
</comment>
<dbReference type="InterPro" id="IPR006455">
    <property type="entry name" value="Homeodomain_ZF_HD"/>
</dbReference>
<keyword evidence="2" id="KW-0479">Metal-binding</keyword>
<keyword evidence="7" id="KW-0371">Homeobox</keyword>
<accession>A0A9K3N8Q4</accession>
<dbReference type="NCBIfam" id="TIGR01565">
    <property type="entry name" value="homeo_ZF_HD"/>
    <property type="match status" value="1"/>
</dbReference>
<feature type="region of interest" description="Disordered" evidence="10">
    <location>
        <begin position="197"/>
        <end position="219"/>
    </location>
</feature>